<sequence>MATSRPPAGRKLQPKPSLALTQNHIPRHVERKRKPPARFSKGERDFQIEDAYKARKRTPRPADASETQQATQTIRVVLPGPDLAYESDVSSLTDLEDLEDIEDPFEDTADISHDVYGPAVSEEEQRRPEGGYRDAISAFQESLNALQSRNRILEDEVTRLTKQNEALACANALVTEVSPADLHEKNEEIKALRRRLARTLDMVELARPLSDWESFAESTGIIYQEMHTLSNYVAYVADPLTHIRVQDIRRLRTDYGLSHEVANLLARTIGTVSLLALDSVSAFRALIFGFLQEHVFDALEPWNSFHTDSIKLRHYQEVIEQSISPDAVEKYHRAAVRLAITSRQFKEDFLPSHVETLSTKLLKMFGPFIQRKKVSGQLQRQLRILFRHAVNLRAACYPGKGIRYQLVQFLPNAVYDPEAMDAQTDVGRPVHVPADGRPRLIKVCVHGLLKAHSVSETVSGVKLVERLSCPFISEVSSDGQVVSEKATVILQ</sequence>
<dbReference type="OrthoDB" id="4491582at2759"/>
<dbReference type="Proteomes" id="UP000054771">
    <property type="component" value="Unassembled WGS sequence"/>
</dbReference>
<dbReference type="AlphaFoldDB" id="A0A0U5G5K0"/>
<gene>
    <name evidence="3" type="ORF">ASPCAL10117</name>
</gene>
<reference evidence="4" key="1">
    <citation type="journal article" date="2016" name="Genome Announc.">
        <title>Draft genome sequences of fungus Aspergillus calidoustus.</title>
        <authorList>
            <person name="Horn F."/>
            <person name="Linde J."/>
            <person name="Mattern D.J."/>
            <person name="Walther G."/>
            <person name="Guthke R."/>
            <person name="Scherlach K."/>
            <person name="Martin K."/>
            <person name="Brakhage A.A."/>
            <person name="Petzke L."/>
            <person name="Valiante V."/>
        </authorList>
    </citation>
    <scope>NUCLEOTIDE SEQUENCE [LARGE SCALE GENOMIC DNA]</scope>
    <source>
        <strain evidence="4">SF006504</strain>
    </source>
</reference>
<evidence type="ECO:0000256" key="2">
    <source>
        <dbReference type="SAM" id="MobiDB-lite"/>
    </source>
</evidence>
<feature type="compositionally biased region" description="Basic residues" evidence="2">
    <location>
        <begin position="25"/>
        <end position="36"/>
    </location>
</feature>
<dbReference type="OMA" id="GERDIPQ"/>
<protein>
    <submittedName>
        <fullName evidence="3">Uncharacterized protein</fullName>
    </submittedName>
</protein>
<evidence type="ECO:0000313" key="4">
    <source>
        <dbReference type="Proteomes" id="UP000054771"/>
    </source>
</evidence>
<organism evidence="3 4">
    <name type="scientific">Aspergillus calidoustus</name>
    <dbReference type="NCBI Taxonomy" id="454130"/>
    <lineage>
        <taxon>Eukaryota</taxon>
        <taxon>Fungi</taxon>
        <taxon>Dikarya</taxon>
        <taxon>Ascomycota</taxon>
        <taxon>Pezizomycotina</taxon>
        <taxon>Eurotiomycetes</taxon>
        <taxon>Eurotiomycetidae</taxon>
        <taxon>Eurotiales</taxon>
        <taxon>Aspergillaceae</taxon>
        <taxon>Aspergillus</taxon>
        <taxon>Aspergillus subgen. Nidulantes</taxon>
    </lineage>
</organism>
<dbReference type="EMBL" id="CDMC01000008">
    <property type="protein sequence ID" value="CEL06950.1"/>
    <property type="molecule type" value="Genomic_DNA"/>
</dbReference>
<feature type="coiled-coil region" evidence="1">
    <location>
        <begin position="136"/>
        <end position="202"/>
    </location>
</feature>
<feature type="compositionally biased region" description="Basic and acidic residues" evidence="2">
    <location>
        <begin position="40"/>
        <end position="53"/>
    </location>
</feature>
<feature type="region of interest" description="Disordered" evidence="2">
    <location>
        <begin position="1"/>
        <end position="72"/>
    </location>
</feature>
<name>A0A0U5G5K0_ASPCI</name>
<proteinExistence type="predicted"/>
<keyword evidence="4" id="KW-1185">Reference proteome</keyword>
<evidence type="ECO:0000256" key="1">
    <source>
        <dbReference type="SAM" id="Coils"/>
    </source>
</evidence>
<evidence type="ECO:0000313" key="3">
    <source>
        <dbReference type="EMBL" id="CEL06950.1"/>
    </source>
</evidence>
<accession>A0A0U5G5K0</accession>
<keyword evidence="1" id="KW-0175">Coiled coil</keyword>